<dbReference type="InterPro" id="IPR001247">
    <property type="entry name" value="ExoRNase_PH_dom1"/>
</dbReference>
<dbReference type="Gene3D" id="3.30.230.70">
    <property type="entry name" value="GHMP Kinase, N-terminal domain"/>
    <property type="match status" value="1"/>
</dbReference>
<evidence type="ECO:0000256" key="1">
    <source>
        <dbReference type="ARBA" id="ARBA00006678"/>
    </source>
</evidence>
<dbReference type="AlphaFoldDB" id="A0A0F9ARZ1"/>
<comment type="caution">
    <text evidence="8">The sequence shown here is derived from an EMBL/GenBank/DDBJ whole genome shotgun (WGS) entry which is preliminary data.</text>
</comment>
<dbReference type="Pfam" id="PF03725">
    <property type="entry name" value="RNase_PH_C"/>
    <property type="match status" value="1"/>
</dbReference>
<evidence type="ECO:0000313" key="8">
    <source>
        <dbReference type="EMBL" id="KKK81229.1"/>
    </source>
</evidence>
<evidence type="ECO:0000256" key="4">
    <source>
        <dbReference type="ARBA" id="ARBA00022694"/>
    </source>
</evidence>
<dbReference type="EMBL" id="LAZR01053217">
    <property type="protein sequence ID" value="KKK81229.1"/>
    <property type="molecule type" value="Genomic_DNA"/>
</dbReference>
<dbReference type="PANTHER" id="PTHR11953">
    <property type="entry name" value="EXOSOME COMPLEX COMPONENT"/>
    <property type="match status" value="1"/>
</dbReference>
<keyword evidence="4" id="KW-0819">tRNA processing</keyword>
<gene>
    <name evidence="8" type="ORF">LCGC14_2815580</name>
</gene>
<dbReference type="GO" id="GO:0009022">
    <property type="term" value="F:tRNA nucleotidyltransferase activity"/>
    <property type="evidence" value="ECO:0007669"/>
    <property type="project" value="InterPro"/>
</dbReference>
<dbReference type="InterPro" id="IPR036345">
    <property type="entry name" value="ExoRNase_PH_dom2_sf"/>
</dbReference>
<evidence type="ECO:0000259" key="6">
    <source>
        <dbReference type="Pfam" id="PF01138"/>
    </source>
</evidence>
<accession>A0A0F9ARZ1</accession>
<dbReference type="SUPFAM" id="SSF55666">
    <property type="entry name" value="Ribonuclease PH domain 2-like"/>
    <property type="match status" value="1"/>
</dbReference>
<dbReference type="GO" id="GO:0008033">
    <property type="term" value="P:tRNA processing"/>
    <property type="evidence" value="ECO:0007669"/>
    <property type="project" value="UniProtKB-KW"/>
</dbReference>
<reference evidence="8" key="1">
    <citation type="journal article" date="2015" name="Nature">
        <title>Complex archaea that bridge the gap between prokaryotes and eukaryotes.</title>
        <authorList>
            <person name="Spang A."/>
            <person name="Saw J.H."/>
            <person name="Jorgensen S.L."/>
            <person name="Zaremba-Niedzwiedzka K."/>
            <person name="Martijn J."/>
            <person name="Lind A.E."/>
            <person name="van Eijk R."/>
            <person name="Schleper C."/>
            <person name="Guy L."/>
            <person name="Ettema T.J."/>
        </authorList>
    </citation>
    <scope>NUCLEOTIDE SEQUENCE</scope>
</reference>
<keyword evidence="2" id="KW-0698">rRNA processing</keyword>
<comment type="similarity">
    <text evidence="1">Belongs to the RNase PH family.</text>
</comment>
<evidence type="ECO:0000256" key="3">
    <source>
        <dbReference type="ARBA" id="ARBA00022555"/>
    </source>
</evidence>
<feature type="domain" description="Exoribonuclease phosphorolytic" evidence="6">
    <location>
        <begin position="14"/>
        <end position="140"/>
    </location>
</feature>
<dbReference type="PROSITE" id="PS01277">
    <property type="entry name" value="RIBONUCLEASE_PH"/>
    <property type="match status" value="1"/>
</dbReference>
<dbReference type="InterPro" id="IPR050080">
    <property type="entry name" value="RNase_PH"/>
</dbReference>
<keyword evidence="5" id="KW-0694">RNA-binding</keyword>
<dbReference type="HAMAP" id="MF_00564">
    <property type="entry name" value="RNase_PH"/>
    <property type="match status" value="1"/>
</dbReference>
<dbReference type="Pfam" id="PF01138">
    <property type="entry name" value="RNase_PH"/>
    <property type="match status" value="1"/>
</dbReference>
<dbReference type="FunFam" id="3.30.230.70:FF:000003">
    <property type="entry name" value="Ribonuclease PH"/>
    <property type="match status" value="1"/>
</dbReference>
<name>A0A0F9ARZ1_9ZZZZ</name>
<proteinExistence type="inferred from homology"/>
<keyword evidence="3" id="KW-0820">tRNA-binding</keyword>
<dbReference type="GO" id="GO:0000049">
    <property type="term" value="F:tRNA binding"/>
    <property type="evidence" value="ECO:0007669"/>
    <property type="project" value="UniProtKB-KW"/>
</dbReference>
<organism evidence="8">
    <name type="scientific">marine sediment metagenome</name>
    <dbReference type="NCBI Taxonomy" id="412755"/>
    <lineage>
        <taxon>unclassified sequences</taxon>
        <taxon>metagenomes</taxon>
        <taxon>ecological metagenomes</taxon>
    </lineage>
</organism>
<dbReference type="InterPro" id="IPR027408">
    <property type="entry name" value="PNPase/RNase_PH_dom_sf"/>
</dbReference>
<protein>
    <submittedName>
        <fullName evidence="8">Uncharacterized protein</fullName>
    </submittedName>
</protein>
<evidence type="ECO:0000256" key="2">
    <source>
        <dbReference type="ARBA" id="ARBA00022552"/>
    </source>
</evidence>
<dbReference type="PANTHER" id="PTHR11953:SF0">
    <property type="entry name" value="EXOSOME COMPLEX COMPONENT RRP41"/>
    <property type="match status" value="1"/>
</dbReference>
<dbReference type="SUPFAM" id="SSF54211">
    <property type="entry name" value="Ribosomal protein S5 domain 2-like"/>
    <property type="match status" value="1"/>
</dbReference>
<dbReference type="InterPro" id="IPR020568">
    <property type="entry name" value="Ribosomal_Su5_D2-typ_SF"/>
</dbReference>
<dbReference type="InterPro" id="IPR018336">
    <property type="entry name" value="RNase_PH_CS"/>
</dbReference>
<dbReference type="NCBIfam" id="TIGR01966">
    <property type="entry name" value="RNasePH"/>
    <property type="match status" value="1"/>
</dbReference>
<evidence type="ECO:0000259" key="7">
    <source>
        <dbReference type="Pfam" id="PF03725"/>
    </source>
</evidence>
<dbReference type="InterPro" id="IPR002381">
    <property type="entry name" value="RNase_PH_bac-type"/>
</dbReference>
<feature type="domain" description="Exoribonuclease phosphorolytic" evidence="7">
    <location>
        <begin position="159"/>
        <end position="224"/>
    </location>
</feature>
<dbReference type="InterPro" id="IPR015847">
    <property type="entry name" value="ExoRNase_PH_dom2"/>
</dbReference>
<evidence type="ECO:0000256" key="5">
    <source>
        <dbReference type="ARBA" id="ARBA00022884"/>
    </source>
</evidence>
<dbReference type="GO" id="GO:0006364">
    <property type="term" value="P:rRNA processing"/>
    <property type="evidence" value="ECO:0007669"/>
    <property type="project" value="UniProtKB-KW"/>
</dbReference>
<sequence length="238" mass="26788">MVGSIRFDGRKNDEIRKTTIIRDFLKYPEGSVLITQGSTKIIVTASVEESVPKFLADTGTGWITAEYSMLPRATQNRNRRKTNDGRSMEIQRLIGRSMRAAFNYEKLGERTIKVDCDVIQADGGTRCASITGAWVAVFDALNYLYNNQLIYNFPDYKILSAISLGLKDNEILLDLNYAEDSKVDVDFNLVMNEDFEIIEIQGTAEGATFSIEKLNEIVELGKKGILELIQIQKKVVNI</sequence>
<dbReference type="GO" id="GO:0016075">
    <property type="term" value="P:rRNA catabolic process"/>
    <property type="evidence" value="ECO:0007669"/>
    <property type="project" value="TreeGrafter"/>
</dbReference>